<sequence length="38" mass="4697">MYVQPTLARRIFRAKRIERKNLMKPYYFFVGTQILIAY</sequence>
<evidence type="ECO:0000313" key="1">
    <source>
        <dbReference type="EMBL" id="SVC51261.1"/>
    </source>
</evidence>
<organism evidence="1">
    <name type="scientific">marine metagenome</name>
    <dbReference type="NCBI Taxonomy" id="408172"/>
    <lineage>
        <taxon>unclassified sequences</taxon>
        <taxon>metagenomes</taxon>
        <taxon>ecological metagenomes</taxon>
    </lineage>
</organism>
<reference evidence="1" key="1">
    <citation type="submission" date="2018-05" db="EMBL/GenBank/DDBJ databases">
        <authorList>
            <person name="Lanie J.A."/>
            <person name="Ng W.-L."/>
            <person name="Kazmierczak K.M."/>
            <person name="Andrzejewski T.M."/>
            <person name="Davidsen T.M."/>
            <person name="Wayne K.J."/>
            <person name="Tettelin H."/>
            <person name="Glass J.I."/>
            <person name="Rusch D."/>
            <person name="Podicherti R."/>
            <person name="Tsui H.-C.T."/>
            <person name="Winkler M.E."/>
        </authorList>
    </citation>
    <scope>NUCLEOTIDE SEQUENCE</scope>
</reference>
<proteinExistence type="predicted"/>
<dbReference type="EMBL" id="UINC01095292">
    <property type="protein sequence ID" value="SVC51261.1"/>
    <property type="molecule type" value="Genomic_DNA"/>
</dbReference>
<accession>A0A382MVA8</accession>
<dbReference type="AlphaFoldDB" id="A0A382MVA8"/>
<name>A0A382MVA8_9ZZZZ</name>
<protein>
    <submittedName>
        <fullName evidence="1">Uncharacterized protein</fullName>
    </submittedName>
</protein>
<gene>
    <name evidence="1" type="ORF">METZ01_LOCUS304115</name>
</gene>